<evidence type="ECO:0000313" key="4">
    <source>
        <dbReference type="EMBL" id="KAG5165654.1"/>
    </source>
</evidence>
<feature type="transmembrane region" description="Helical" evidence="2">
    <location>
        <begin position="153"/>
        <end position="176"/>
    </location>
</feature>
<gene>
    <name evidence="4" type="ORF">JR316_009237</name>
</gene>
<dbReference type="AlphaFoldDB" id="A0A8H7XTS0"/>
<evidence type="ECO:0000256" key="2">
    <source>
        <dbReference type="SAM" id="Phobius"/>
    </source>
</evidence>
<dbReference type="InterPro" id="IPR045338">
    <property type="entry name" value="DUF6535"/>
</dbReference>
<keyword evidence="2" id="KW-0812">Transmembrane</keyword>
<reference evidence="4" key="1">
    <citation type="submission" date="2021-02" db="EMBL/GenBank/DDBJ databases">
        <title>Psilocybe cubensis genome.</title>
        <authorList>
            <person name="Mckernan K.J."/>
            <person name="Crawford S."/>
            <person name="Trippe A."/>
            <person name="Kane L.T."/>
            <person name="Mclaughlin S."/>
        </authorList>
    </citation>
    <scope>NUCLEOTIDE SEQUENCE [LARGE SCALE GENOMIC DNA]</scope>
    <source>
        <strain evidence="4">MGC-MH-2018</strain>
    </source>
</reference>
<feature type="region of interest" description="Disordered" evidence="1">
    <location>
        <begin position="1"/>
        <end position="37"/>
    </location>
</feature>
<feature type="domain" description="DUF6535" evidence="3">
    <location>
        <begin position="58"/>
        <end position="234"/>
    </location>
</feature>
<sequence length="757" mass="86822">MPSDDDSSCPQDRNGTNEQPVRHDLNNMPQETNSDLPKMWSIEDPFQYAPPKPDGDPWTILLEPLLKDDKLRCDAWKDEVQNLLIFAGLFSAVVTTFLVESYKDLQPDPSGAMITLLAHIAARLDNDTGVITSTSLSSNDPFVPSASTIRVNVFWFISLVLSLTTVLVGTISLQWLREHQSYSDISDQREKYAIFYMRKHGLEKWRVDRIFTVMPLLLQTALVLFLGGLIDFLHAFSERWSVVIPVAAVIGLSLLFLVTTTILPTLQTMALFITPSNWPHPPSQCPFKSPQSHAVRRLCAPLLSIQFYLTRSSTLFTIQSLISRLPRAYFISEMISRFTVPSRFRSQVSLAACCGNWDMFDQDWVILRDMYMRRSFGDWSKDYGNPYDFGFGHDELLPLFDIVFGLNSQKWQNNVANAAYHCISEVSQAVLLHLTDPDQILPQEGLRENDYLYSLLAVEPDNVSVTSFFDTTSWFRDIEMGELLPANVLTCILHQQNLASFTHWNGGMLVRHQKELALRLFGYFYQKPHKLHLSHTKIRIPACVSFQNFVFYSSLADRDRDFRDKDTFEALSWQFSNLTLCIFKQICEDFHPHSLVHTPFAQEVGLPFYLEVSGYITSRTLSPSIHSSESSAVFLATKEMIHDTFSYIRLKLDTEVTAWGDDQAKPSLLFYLTVCYTQQLIGPLSKDETFNSLRETILQYKKRTIDIGIIDSVLERRLCADRQHSRNYIKYDAFSAGLPFSSTWWDTFEGKHLQNFT</sequence>
<feature type="compositionally biased region" description="Polar residues" evidence="1">
    <location>
        <begin position="8"/>
        <end position="19"/>
    </location>
</feature>
<dbReference type="EMBL" id="JAFIQS010000009">
    <property type="protein sequence ID" value="KAG5165654.1"/>
    <property type="molecule type" value="Genomic_DNA"/>
</dbReference>
<comment type="caution">
    <text evidence="4">The sequence shown here is derived from an EMBL/GenBank/DDBJ whole genome shotgun (WGS) entry which is preliminary data.</text>
</comment>
<feature type="transmembrane region" description="Helical" evidence="2">
    <location>
        <begin position="242"/>
        <end position="263"/>
    </location>
</feature>
<feature type="transmembrane region" description="Helical" evidence="2">
    <location>
        <begin position="80"/>
        <end position="99"/>
    </location>
</feature>
<keyword evidence="2" id="KW-1133">Transmembrane helix</keyword>
<feature type="transmembrane region" description="Helical" evidence="2">
    <location>
        <begin position="207"/>
        <end position="230"/>
    </location>
</feature>
<proteinExistence type="predicted"/>
<evidence type="ECO:0000256" key="1">
    <source>
        <dbReference type="SAM" id="MobiDB-lite"/>
    </source>
</evidence>
<accession>A0A8H7XTS0</accession>
<name>A0A8H7XTS0_PSICU</name>
<dbReference type="Pfam" id="PF20153">
    <property type="entry name" value="DUF6535"/>
    <property type="match status" value="1"/>
</dbReference>
<organism evidence="4">
    <name type="scientific">Psilocybe cubensis</name>
    <name type="common">Psychedelic mushroom</name>
    <name type="synonym">Stropharia cubensis</name>
    <dbReference type="NCBI Taxonomy" id="181762"/>
    <lineage>
        <taxon>Eukaryota</taxon>
        <taxon>Fungi</taxon>
        <taxon>Dikarya</taxon>
        <taxon>Basidiomycota</taxon>
        <taxon>Agaricomycotina</taxon>
        <taxon>Agaricomycetes</taxon>
        <taxon>Agaricomycetidae</taxon>
        <taxon>Agaricales</taxon>
        <taxon>Agaricineae</taxon>
        <taxon>Strophariaceae</taxon>
        <taxon>Psilocybe</taxon>
    </lineage>
</organism>
<protein>
    <recommendedName>
        <fullName evidence="3">DUF6535 domain-containing protein</fullName>
    </recommendedName>
</protein>
<evidence type="ECO:0000259" key="3">
    <source>
        <dbReference type="Pfam" id="PF20153"/>
    </source>
</evidence>
<keyword evidence="2" id="KW-0472">Membrane</keyword>